<reference evidence="4 5" key="1">
    <citation type="journal article" date="2015" name="Genome Announc.">
        <title>Draft Genome Sequence of the Terrestrial Cyanobacterium Scytonema millei VB511283, Isolated from Eastern India.</title>
        <authorList>
            <person name="Sen D."/>
            <person name="Chandrababunaidu M.M."/>
            <person name="Singh D."/>
            <person name="Sanghi N."/>
            <person name="Ghorai A."/>
            <person name="Mishra G.P."/>
            <person name="Madduluri M."/>
            <person name="Adhikary S.P."/>
            <person name="Tripathy S."/>
        </authorList>
    </citation>
    <scope>NUCLEOTIDE SEQUENCE [LARGE SCALE GENOMIC DNA]</scope>
    <source>
        <strain evidence="4 5">VB511283</strain>
    </source>
</reference>
<dbReference type="CDD" id="cd07185">
    <property type="entry name" value="OmpA_C-like"/>
    <property type="match status" value="1"/>
</dbReference>
<gene>
    <name evidence="4" type="ORF">QH73_0002210</name>
</gene>
<dbReference type="Pfam" id="PF00691">
    <property type="entry name" value="OmpA"/>
    <property type="match status" value="1"/>
</dbReference>
<accession>A0A9X5E1C0</accession>
<sequence length="635" mass="71321">MTDSSGRQSTDRTSSSEVEALTELESLLDRSQDTHLTAAEVEILDQLRQLVLDGQPQTPTARSQPPPHKNFTTEEEAIAELRDLLFGPELQAKLDKSQLRVEDVSRILPEAIILRSLQDDQLTQAAVPTVEQAIQTSVKRDLNTLSDALFPIIGPASRKAAMAALKTFVATFNQALDHSLTPRSFRWRLEAMQTGKSFAEVVLLRTLVYRVEEVFLIHRHTGLLLHSLAVDLTATQDADLVAAMLKAIQDFVQDSFKVKQQDRLDALEFGELTIWIEQGPQAILAGIIRGNAPKELRENFQATLETIHKKFREPLLNFRGDDTPFEASKPYLENCLQAQYQSTPDKPSPLLLLLISGLLCTLGWWSFMSFQARQKWQAYLNTLNSQAGIVVVSAEKHFGKYYISGLRDPLAVDPIQLISDAEIDPKNVVSRWEPYISLDPQFVTKRAKKLLQPPETTSLKVDRDGILYMTGTAPRQWIAQAKKIAPNLPGVTQLQTEHLTTIELQELLKTKTELERENLLFINDRSQLLPNQQQKLNKIVAAIQKLTKMAPILQKNVRIELKGHADSDGSTEHNMDLSKARAKQISLVLVSRGIRSSDLTTIGVGAQEPWQQDVSQNNPEMNRRVSFKVFLTDAP</sequence>
<evidence type="ECO:0000256" key="1">
    <source>
        <dbReference type="PROSITE-ProRule" id="PRU00473"/>
    </source>
</evidence>
<feature type="region of interest" description="Disordered" evidence="2">
    <location>
        <begin position="1"/>
        <end position="20"/>
    </location>
</feature>
<dbReference type="InterPro" id="IPR036737">
    <property type="entry name" value="OmpA-like_sf"/>
</dbReference>
<name>A0A9X5E1C0_9CYAN</name>
<dbReference type="InterPro" id="IPR050330">
    <property type="entry name" value="Bact_OuterMem_StrucFunc"/>
</dbReference>
<comment type="caution">
    <text evidence="4">The sequence shown here is derived from an EMBL/GenBank/DDBJ whole genome shotgun (WGS) entry which is preliminary data.</text>
</comment>
<dbReference type="PANTHER" id="PTHR30329">
    <property type="entry name" value="STATOR ELEMENT OF FLAGELLAR MOTOR COMPLEX"/>
    <property type="match status" value="1"/>
</dbReference>
<dbReference type="EMBL" id="JTJC03000001">
    <property type="protein sequence ID" value="NHC33487.1"/>
    <property type="molecule type" value="Genomic_DNA"/>
</dbReference>
<protein>
    <submittedName>
        <fullName evidence="4">OmpA family protein</fullName>
    </submittedName>
</protein>
<evidence type="ECO:0000313" key="5">
    <source>
        <dbReference type="Proteomes" id="UP000031532"/>
    </source>
</evidence>
<dbReference type="InterPro" id="IPR006665">
    <property type="entry name" value="OmpA-like"/>
</dbReference>
<dbReference type="PROSITE" id="PS51123">
    <property type="entry name" value="OMPA_2"/>
    <property type="match status" value="1"/>
</dbReference>
<dbReference type="GO" id="GO:0016020">
    <property type="term" value="C:membrane"/>
    <property type="evidence" value="ECO:0007669"/>
    <property type="project" value="UniProtKB-UniRule"/>
</dbReference>
<dbReference type="PANTHER" id="PTHR30329:SF21">
    <property type="entry name" value="LIPOPROTEIN YIAD-RELATED"/>
    <property type="match status" value="1"/>
</dbReference>
<dbReference type="SUPFAM" id="SSF103088">
    <property type="entry name" value="OmpA-like"/>
    <property type="match status" value="1"/>
</dbReference>
<evidence type="ECO:0000256" key="2">
    <source>
        <dbReference type="SAM" id="MobiDB-lite"/>
    </source>
</evidence>
<dbReference type="AlphaFoldDB" id="A0A9X5E1C0"/>
<keyword evidence="5" id="KW-1185">Reference proteome</keyword>
<dbReference type="Gene3D" id="3.30.1330.60">
    <property type="entry name" value="OmpA-like domain"/>
    <property type="match status" value="1"/>
</dbReference>
<evidence type="ECO:0000259" key="3">
    <source>
        <dbReference type="PROSITE" id="PS51123"/>
    </source>
</evidence>
<proteinExistence type="predicted"/>
<dbReference type="RefSeq" id="WP_039715053.1">
    <property type="nucleotide sequence ID" value="NZ_JTJC03000001.1"/>
</dbReference>
<keyword evidence="1" id="KW-0472">Membrane</keyword>
<feature type="compositionally biased region" description="Polar residues" evidence="2">
    <location>
        <begin position="1"/>
        <end position="17"/>
    </location>
</feature>
<organism evidence="4 5">
    <name type="scientific">Scytonema millei VB511283</name>
    <dbReference type="NCBI Taxonomy" id="1245923"/>
    <lineage>
        <taxon>Bacteria</taxon>
        <taxon>Bacillati</taxon>
        <taxon>Cyanobacteriota</taxon>
        <taxon>Cyanophyceae</taxon>
        <taxon>Nostocales</taxon>
        <taxon>Scytonemataceae</taxon>
        <taxon>Scytonema</taxon>
    </lineage>
</organism>
<evidence type="ECO:0000313" key="4">
    <source>
        <dbReference type="EMBL" id="NHC33487.1"/>
    </source>
</evidence>
<dbReference type="Proteomes" id="UP000031532">
    <property type="component" value="Unassembled WGS sequence"/>
</dbReference>
<dbReference type="OrthoDB" id="5347798at2"/>
<feature type="domain" description="OmpA-like" evidence="3">
    <location>
        <begin position="508"/>
        <end position="633"/>
    </location>
</feature>